<evidence type="ECO:0000256" key="9">
    <source>
        <dbReference type="PROSITE-ProRule" id="PRU00309"/>
    </source>
</evidence>
<evidence type="ECO:0000313" key="14">
    <source>
        <dbReference type="Proteomes" id="UP000007110"/>
    </source>
</evidence>
<dbReference type="FunFam" id="3.30.160.60:FF:000630">
    <property type="entry name" value="Zinc finger protein 180"/>
    <property type="match status" value="1"/>
</dbReference>
<sequence>MAENSSDSDNVSDHDDRTSSLPGPRPPRRRLKRRYSGFRCMSGGCCNTAYDGYFVHNMAGAMPIEGTSFTTTQLAWVDFVSQMRPEFDREVARTYKRISLCSGHFREEDYESTQLKMYKHGLRSKPPQLEKDAIPTIYVAKQLFPPDWFVPLQVPTPMESFFILKKSRECHRGTQVDIKPVTVQKHYRSRAVSVRSTYWSRNKRIQTEKIRVQTKDSWTQYEEDPTSQATEADTAGDPEADIEVGPSEEVDGPLEEVDGPLEEVDGPLEEVEWAWEEEDEPPEEEDEPPEEKDEVRLKREAKALKKDPDYSPRDELRGPRACRPKLIPDMCLGDLDNLESDDSFEYGEDSDEDSEGEPATKRKKCQSKNRKPAFKFPEECPICSEVWKEKPEMIHHLQKHIPIDKGPEAIEDAVQSIKNKFEKGHNFDMGWCGECKKLFLRFKSHFDRCHNDDPRCSVLCQQCGKMIRTTYIRTHEISHLEVNESDYVQCPQCPSRFKHQEYLKGHISKNHNNKTRKGKQCSTCGKILRNQLHLERHVLIHSGVKPYPCSICDKSFTQSSNLKIHMRQHTGDKPYVCELCEMAFTNKVSLKNHKKKLHGIDWWKERESWKKEDPERNKSDASE</sequence>
<dbReference type="Gene3D" id="3.30.160.60">
    <property type="entry name" value="Classic Zinc Finger"/>
    <property type="match status" value="4"/>
</dbReference>
<dbReference type="GO" id="GO:0000977">
    <property type="term" value="F:RNA polymerase II transcription regulatory region sequence-specific DNA binding"/>
    <property type="evidence" value="ECO:0000318"/>
    <property type="project" value="GO_Central"/>
</dbReference>
<feature type="domain" description="C2H2-type" evidence="11">
    <location>
        <begin position="575"/>
        <end position="598"/>
    </location>
</feature>
<evidence type="ECO:0000256" key="3">
    <source>
        <dbReference type="ARBA" id="ARBA00022737"/>
    </source>
</evidence>
<keyword evidence="2" id="KW-0479">Metal-binding</keyword>
<evidence type="ECO:0000313" key="13">
    <source>
        <dbReference type="EnsemblMetazoa" id="XP_011662222"/>
    </source>
</evidence>
<feature type="compositionally biased region" description="Basic and acidic residues" evidence="10">
    <location>
        <begin position="293"/>
        <end position="318"/>
    </location>
</feature>
<dbReference type="InParanoid" id="A0A7M7LVK6"/>
<feature type="compositionally biased region" description="Acidic residues" evidence="10">
    <location>
        <begin position="234"/>
        <end position="292"/>
    </location>
</feature>
<keyword evidence="14" id="KW-1185">Reference proteome</keyword>
<keyword evidence="3" id="KW-0677">Repeat</keyword>
<accession>A0A7M7LVK6</accession>
<dbReference type="OrthoDB" id="5430585at2759"/>
<evidence type="ECO:0000256" key="10">
    <source>
        <dbReference type="SAM" id="MobiDB-lite"/>
    </source>
</evidence>
<dbReference type="InterPro" id="IPR013087">
    <property type="entry name" value="Znf_C2H2_type"/>
</dbReference>
<dbReference type="KEGG" id="spu:755906"/>
<evidence type="ECO:0000256" key="1">
    <source>
        <dbReference type="ARBA" id="ARBA00004123"/>
    </source>
</evidence>
<dbReference type="PROSITE" id="PS50157">
    <property type="entry name" value="ZINC_FINGER_C2H2_2"/>
    <property type="match status" value="4"/>
</dbReference>
<evidence type="ECO:0000256" key="6">
    <source>
        <dbReference type="ARBA" id="ARBA00023125"/>
    </source>
</evidence>
<dbReference type="Pfam" id="PF00096">
    <property type="entry name" value="zf-C2H2"/>
    <property type="match status" value="3"/>
</dbReference>
<dbReference type="GO" id="GO:0006357">
    <property type="term" value="P:regulation of transcription by RNA polymerase II"/>
    <property type="evidence" value="ECO:0000318"/>
    <property type="project" value="GO_Central"/>
</dbReference>
<organism evidence="13 14">
    <name type="scientific">Strongylocentrotus purpuratus</name>
    <name type="common">Purple sea urchin</name>
    <dbReference type="NCBI Taxonomy" id="7668"/>
    <lineage>
        <taxon>Eukaryota</taxon>
        <taxon>Metazoa</taxon>
        <taxon>Echinodermata</taxon>
        <taxon>Eleutherozoa</taxon>
        <taxon>Echinozoa</taxon>
        <taxon>Echinoidea</taxon>
        <taxon>Euechinoidea</taxon>
        <taxon>Echinacea</taxon>
        <taxon>Camarodonta</taxon>
        <taxon>Echinidea</taxon>
        <taxon>Strongylocentrotidae</taxon>
        <taxon>Strongylocentrotus</taxon>
    </lineage>
</organism>
<keyword evidence="7" id="KW-0539">Nucleus</keyword>
<name>A0A7M7LVK6_STRPU</name>
<dbReference type="PANTHER" id="PTHR24394:SF29">
    <property type="entry name" value="MYONEURIN"/>
    <property type="match status" value="1"/>
</dbReference>
<dbReference type="PROSITE" id="PS50950">
    <property type="entry name" value="ZF_THAP"/>
    <property type="match status" value="1"/>
</dbReference>
<feature type="region of interest" description="Disordered" evidence="10">
    <location>
        <begin position="338"/>
        <end position="368"/>
    </location>
</feature>
<feature type="compositionally biased region" description="Acidic residues" evidence="10">
    <location>
        <begin position="338"/>
        <end position="356"/>
    </location>
</feature>
<dbReference type="Proteomes" id="UP000007110">
    <property type="component" value="Unassembled WGS sequence"/>
</dbReference>
<feature type="domain" description="C2H2-type" evidence="11">
    <location>
        <begin position="488"/>
        <end position="516"/>
    </location>
</feature>
<dbReference type="RefSeq" id="XP_011662222.2">
    <property type="nucleotide sequence ID" value="XM_011663920.2"/>
</dbReference>
<feature type="compositionally biased region" description="Polar residues" evidence="10">
    <location>
        <begin position="215"/>
        <end position="231"/>
    </location>
</feature>
<reference evidence="13" key="2">
    <citation type="submission" date="2021-01" db="UniProtKB">
        <authorList>
            <consortium name="EnsemblMetazoa"/>
        </authorList>
    </citation>
    <scope>IDENTIFICATION</scope>
</reference>
<dbReference type="GeneID" id="755906"/>
<evidence type="ECO:0000256" key="5">
    <source>
        <dbReference type="ARBA" id="ARBA00022833"/>
    </source>
</evidence>
<dbReference type="InterPro" id="IPR006612">
    <property type="entry name" value="THAP_Znf"/>
</dbReference>
<protein>
    <submittedName>
        <fullName evidence="13">Uncharacterized protein</fullName>
    </submittedName>
</protein>
<feature type="domain" description="THAP-type" evidence="12">
    <location>
        <begin position="35"/>
        <end position="138"/>
    </location>
</feature>
<dbReference type="PROSITE" id="PS00028">
    <property type="entry name" value="ZINC_FINGER_C2H2_1"/>
    <property type="match status" value="5"/>
</dbReference>
<keyword evidence="4 8" id="KW-0863">Zinc-finger</keyword>
<evidence type="ECO:0000256" key="7">
    <source>
        <dbReference type="ARBA" id="ARBA00023242"/>
    </source>
</evidence>
<dbReference type="PANTHER" id="PTHR24394">
    <property type="entry name" value="ZINC FINGER PROTEIN"/>
    <property type="match status" value="1"/>
</dbReference>
<dbReference type="SUPFAM" id="SSF57667">
    <property type="entry name" value="beta-beta-alpha zinc fingers"/>
    <property type="match status" value="2"/>
</dbReference>
<feature type="domain" description="C2H2-type" evidence="11">
    <location>
        <begin position="547"/>
        <end position="574"/>
    </location>
</feature>
<keyword evidence="5" id="KW-0862">Zinc</keyword>
<proteinExistence type="predicted"/>
<comment type="subcellular location">
    <subcellularLocation>
        <location evidence="1">Nucleus</location>
    </subcellularLocation>
</comment>
<dbReference type="InterPro" id="IPR036236">
    <property type="entry name" value="Znf_C2H2_sf"/>
</dbReference>
<evidence type="ECO:0000259" key="11">
    <source>
        <dbReference type="PROSITE" id="PS50157"/>
    </source>
</evidence>
<feature type="region of interest" description="Disordered" evidence="10">
    <location>
        <begin position="212"/>
        <end position="325"/>
    </location>
</feature>
<dbReference type="GO" id="GO:0005634">
    <property type="term" value="C:nucleus"/>
    <property type="evidence" value="ECO:0000318"/>
    <property type="project" value="GO_Central"/>
</dbReference>
<feature type="domain" description="C2H2-type" evidence="11">
    <location>
        <begin position="519"/>
        <end position="546"/>
    </location>
</feature>
<dbReference type="EnsemblMetazoa" id="XM_011663920">
    <property type="protein sequence ID" value="XP_011662222"/>
    <property type="gene ID" value="LOC755906"/>
</dbReference>
<keyword evidence="6 9" id="KW-0238">DNA-binding</keyword>
<dbReference type="GO" id="GO:0000981">
    <property type="term" value="F:DNA-binding transcription factor activity, RNA polymerase II-specific"/>
    <property type="evidence" value="ECO:0000318"/>
    <property type="project" value="GO_Central"/>
</dbReference>
<evidence type="ECO:0000256" key="4">
    <source>
        <dbReference type="ARBA" id="ARBA00022771"/>
    </source>
</evidence>
<evidence type="ECO:0000256" key="8">
    <source>
        <dbReference type="PROSITE-ProRule" id="PRU00042"/>
    </source>
</evidence>
<evidence type="ECO:0000256" key="2">
    <source>
        <dbReference type="ARBA" id="ARBA00022723"/>
    </source>
</evidence>
<feature type="region of interest" description="Disordered" evidence="10">
    <location>
        <begin position="1"/>
        <end position="30"/>
    </location>
</feature>
<reference evidence="14" key="1">
    <citation type="submission" date="2015-02" db="EMBL/GenBank/DDBJ databases">
        <title>Genome sequencing for Strongylocentrotus purpuratus.</title>
        <authorList>
            <person name="Murali S."/>
            <person name="Liu Y."/>
            <person name="Vee V."/>
            <person name="English A."/>
            <person name="Wang M."/>
            <person name="Skinner E."/>
            <person name="Han Y."/>
            <person name="Muzny D.M."/>
            <person name="Worley K.C."/>
            <person name="Gibbs R.A."/>
        </authorList>
    </citation>
    <scope>NUCLEOTIDE SEQUENCE</scope>
</reference>
<evidence type="ECO:0000259" key="12">
    <source>
        <dbReference type="PROSITE" id="PS50950"/>
    </source>
</evidence>
<dbReference type="GO" id="GO:0008270">
    <property type="term" value="F:zinc ion binding"/>
    <property type="evidence" value="ECO:0007669"/>
    <property type="project" value="UniProtKB-KW"/>
</dbReference>
<dbReference type="SMART" id="SM00355">
    <property type="entry name" value="ZnF_C2H2"/>
    <property type="match status" value="6"/>
</dbReference>
<dbReference type="AlphaFoldDB" id="A0A7M7LVK6"/>
<dbReference type="FunFam" id="3.30.160.60:FF:003266">
    <property type="entry name" value="Uncharacterized protein"/>
    <property type="match status" value="1"/>
</dbReference>